<dbReference type="Gene3D" id="3.60.15.10">
    <property type="entry name" value="Ribonuclease Z/Hydroxyacylglutathione hydrolase-like"/>
    <property type="match status" value="1"/>
</dbReference>
<dbReference type="SMART" id="SM00849">
    <property type="entry name" value="Lactamase_B"/>
    <property type="match status" value="1"/>
</dbReference>
<dbReference type="PANTHER" id="PTHR42951:SF4">
    <property type="entry name" value="ACYL-COENZYME A THIOESTERASE MBLAC2"/>
    <property type="match status" value="1"/>
</dbReference>
<dbReference type="EMBL" id="JAGIOI010000001">
    <property type="protein sequence ID" value="MBP2413120.1"/>
    <property type="molecule type" value="Genomic_DNA"/>
</dbReference>
<evidence type="ECO:0000259" key="1">
    <source>
        <dbReference type="SMART" id="SM00849"/>
    </source>
</evidence>
<dbReference type="InterPro" id="IPR001279">
    <property type="entry name" value="Metallo-B-lactamas"/>
</dbReference>
<dbReference type="CDD" id="cd16282">
    <property type="entry name" value="metallo-hydrolase-like_MBL-fold"/>
    <property type="match status" value="1"/>
</dbReference>
<evidence type="ECO:0000313" key="2">
    <source>
        <dbReference type="EMBL" id="MBP2413120.1"/>
    </source>
</evidence>
<protein>
    <submittedName>
        <fullName evidence="2">Glyoxylase-like metal-dependent hydrolase (Beta-lactamase superfamily II)</fullName>
    </submittedName>
</protein>
<evidence type="ECO:0000313" key="3">
    <source>
        <dbReference type="Proteomes" id="UP000711614"/>
    </source>
</evidence>
<sequence length="253" mass="26259">MPEQPAWQDLGGGSYVLASSAARALVNIGLVVGTRRALLIDTGCGPRHAAEILSAVRELTALPLTVVNTHAHWDHFFGNAFFAAEGAKRAAGSAAIDAGGAKHDGGTEFWAHAAALRGMQETGESQRVAVAGPEPEMAAGAGPCTELVLPTHLVRDRPVRLDLGGVAVELFSMGRGHTDGDLMVGAPGVLFAGDVLEEGAPPQFEDAFPAEWSAVLMQLGRMGERYPVMVPGHGRPVDAAFAARLASAVEARA</sequence>
<organism evidence="2 3">
    <name type="scientific">Arthrobacter stackebrandtii</name>
    <dbReference type="NCBI Taxonomy" id="272161"/>
    <lineage>
        <taxon>Bacteria</taxon>
        <taxon>Bacillati</taxon>
        <taxon>Actinomycetota</taxon>
        <taxon>Actinomycetes</taxon>
        <taxon>Micrococcales</taxon>
        <taxon>Micrococcaceae</taxon>
        <taxon>Arthrobacter</taxon>
    </lineage>
</organism>
<accession>A0ABS4YXA2</accession>
<dbReference type="Pfam" id="PF00753">
    <property type="entry name" value="Lactamase_B"/>
    <property type="match status" value="1"/>
</dbReference>
<dbReference type="InterPro" id="IPR036866">
    <property type="entry name" value="RibonucZ/Hydroxyglut_hydro"/>
</dbReference>
<reference evidence="2 3" key="1">
    <citation type="submission" date="2021-03" db="EMBL/GenBank/DDBJ databases">
        <title>Sequencing the genomes of 1000 actinobacteria strains.</title>
        <authorList>
            <person name="Klenk H.-P."/>
        </authorList>
    </citation>
    <scope>NUCLEOTIDE SEQUENCE [LARGE SCALE GENOMIC DNA]</scope>
    <source>
        <strain evidence="2 3">DSM 16005</strain>
    </source>
</reference>
<gene>
    <name evidence="2" type="ORF">JOF48_001919</name>
</gene>
<feature type="domain" description="Metallo-beta-lactamase" evidence="1">
    <location>
        <begin position="25"/>
        <end position="233"/>
    </location>
</feature>
<dbReference type="SUPFAM" id="SSF56281">
    <property type="entry name" value="Metallo-hydrolase/oxidoreductase"/>
    <property type="match status" value="1"/>
</dbReference>
<dbReference type="InterPro" id="IPR050855">
    <property type="entry name" value="NDM-1-like"/>
</dbReference>
<comment type="caution">
    <text evidence="2">The sequence shown here is derived from an EMBL/GenBank/DDBJ whole genome shotgun (WGS) entry which is preliminary data.</text>
</comment>
<dbReference type="Proteomes" id="UP000711614">
    <property type="component" value="Unassembled WGS sequence"/>
</dbReference>
<dbReference type="PANTHER" id="PTHR42951">
    <property type="entry name" value="METALLO-BETA-LACTAMASE DOMAIN-CONTAINING"/>
    <property type="match status" value="1"/>
</dbReference>
<proteinExistence type="predicted"/>
<name>A0ABS4YXA2_9MICC</name>
<keyword evidence="3" id="KW-1185">Reference proteome</keyword>
<dbReference type="RefSeq" id="WP_209680140.1">
    <property type="nucleotide sequence ID" value="NZ_JAGIOI010000001.1"/>
</dbReference>